<feature type="transmembrane region" description="Helical" evidence="2">
    <location>
        <begin position="199"/>
        <end position="223"/>
    </location>
</feature>
<keyword evidence="2" id="KW-0812">Transmembrane</keyword>
<keyword evidence="2" id="KW-0472">Membrane</keyword>
<dbReference type="VEuPathDB" id="AmoebaDB:NfTy_034990"/>
<dbReference type="GeneID" id="68109420"/>
<name>A0A6A5BWV7_NAEFO</name>
<evidence type="ECO:0000313" key="4">
    <source>
        <dbReference type="EMBL" id="KAF0979132.1"/>
    </source>
</evidence>
<evidence type="ECO:0008006" key="6">
    <source>
        <dbReference type="Google" id="ProtNLM"/>
    </source>
</evidence>
<evidence type="ECO:0000256" key="1">
    <source>
        <dbReference type="SAM" id="MobiDB-lite"/>
    </source>
</evidence>
<dbReference type="OrthoDB" id="10468402at2759"/>
<feature type="region of interest" description="Disordered" evidence="1">
    <location>
        <begin position="1"/>
        <end position="58"/>
    </location>
</feature>
<evidence type="ECO:0000313" key="3">
    <source>
        <dbReference type="EMBL" id="KAF0971558.1"/>
    </source>
</evidence>
<feature type="transmembrane region" description="Helical" evidence="2">
    <location>
        <begin position="101"/>
        <end position="120"/>
    </location>
</feature>
<sequence>MSSQQEERQHSEEEIVELQDEEQVKTTTSITNKEQEELHQNVSEHKEEQPQQEDTMDDEKPKIVEIDISQHVHDSRLSFDLRSDLSTVGHDPSKIEFKAPLAGAILNLIYSIVYLILSLMEIKWKHDFLEKYDDDHHDKMDEDQVEGLTFVGLFCLIVGAVISLIGSMAGVLSCCLLWKKEQVMKWMNRTNRAFVNISLLIAALWLASTIISIIPFGALYLIMNCTVSIADSKTVNVLPILGILLGGVFVVFSILLTRRIWTNKAHFGDYGFTFH</sequence>
<keyword evidence="2" id="KW-1133">Transmembrane helix</keyword>
<dbReference type="RefSeq" id="XP_044563845.1">
    <property type="nucleotide sequence ID" value="XM_044705372.1"/>
</dbReference>
<evidence type="ECO:0000256" key="2">
    <source>
        <dbReference type="SAM" id="Phobius"/>
    </source>
</evidence>
<dbReference type="OMA" id="TSEDHYH"/>
<keyword evidence="5" id="KW-1185">Reference proteome</keyword>
<comment type="caution">
    <text evidence="4">The sequence shown here is derived from an EMBL/GenBank/DDBJ whole genome shotgun (WGS) entry which is preliminary data.</text>
</comment>
<proteinExistence type="predicted"/>
<dbReference type="EMBL" id="VFQX01000028">
    <property type="protein sequence ID" value="KAF0979132.1"/>
    <property type="molecule type" value="Genomic_DNA"/>
</dbReference>
<feature type="compositionally biased region" description="Basic and acidic residues" evidence="1">
    <location>
        <begin position="1"/>
        <end position="13"/>
    </location>
</feature>
<feature type="transmembrane region" description="Helical" evidence="2">
    <location>
        <begin position="235"/>
        <end position="256"/>
    </location>
</feature>
<protein>
    <recommendedName>
        <fullName evidence="6">Transmembrane protein</fullName>
    </recommendedName>
</protein>
<accession>A0A6A5BWV7</accession>
<reference evidence="4 5" key="1">
    <citation type="journal article" date="2019" name="Sci. Rep.">
        <title>Nanopore sequencing improves the draft genome of the human pathogenic amoeba Naegleria fowleri.</title>
        <authorList>
            <person name="Liechti N."/>
            <person name="Schurch N."/>
            <person name="Bruggmann R."/>
            <person name="Wittwer M."/>
        </authorList>
    </citation>
    <scope>NUCLEOTIDE SEQUENCE [LARGE SCALE GENOMIC DNA]</scope>
    <source>
        <strain evidence="4 5">ATCC 30894</strain>
    </source>
</reference>
<gene>
    <name evidence="4" type="ORF">FDP41_002202</name>
    <name evidence="3" type="ORF">FDP41_010164</name>
</gene>
<evidence type="ECO:0000313" key="5">
    <source>
        <dbReference type="Proteomes" id="UP000444721"/>
    </source>
</evidence>
<feature type="transmembrane region" description="Helical" evidence="2">
    <location>
        <begin position="150"/>
        <end position="178"/>
    </location>
</feature>
<dbReference type="VEuPathDB" id="AmoebaDB:NF0121690"/>
<dbReference type="VEuPathDB" id="AmoebaDB:FDP41_002202"/>
<dbReference type="VEuPathDB" id="AmoebaDB:FDP41_010164"/>
<organism evidence="4 5">
    <name type="scientific">Naegleria fowleri</name>
    <name type="common">Brain eating amoeba</name>
    <dbReference type="NCBI Taxonomy" id="5763"/>
    <lineage>
        <taxon>Eukaryota</taxon>
        <taxon>Discoba</taxon>
        <taxon>Heterolobosea</taxon>
        <taxon>Tetramitia</taxon>
        <taxon>Eutetramitia</taxon>
        <taxon>Vahlkampfiidae</taxon>
        <taxon>Naegleria</taxon>
    </lineage>
</organism>
<dbReference type="EMBL" id="VFQX01000076">
    <property type="protein sequence ID" value="KAF0971558.1"/>
    <property type="molecule type" value="Genomic_DNA"/>
</dbReference>
<dbReference type="Proteomes" id="UP000444721">
    <property type="component" value="Unassembled WGS sequence"/>
</dbReference>
<dbReference type="AlphaFoldDB" id="A0A6A5BWV7"/>
<feature type="compositionally biased region" description="Basic and acidic residues" evidence="1">
    <location>
        <begin position="33"/>
        <end position="49"/>
    </location>
</feature>